<feature type="active site" description="Nucleophile" evidence="7">
    <location>
        <position position="306"/>
    </location>
</feature>
<dbReference type="EMBL" id="LZYZ01000007">
    <property type="protein sequence ID" value="OOM09310.1"/>
    <property type="molecule type" value="Genomic_DNA"/>
</dbReference>
<reference evidence="10 11" key="1">
    <citation type="submission" date="2016-05" db="EMBL/GenBank/DDBJ databases">
        <title>Microbial solvent formation.</title>
        <authorList>
            <person name="Poehlein A."/>
            <person name="Montoya Solano J.D."/>
            <person name="Flitsch S."/>
            <person name="Krabben P."/>
            <person name="Duerre P."/>
            <person name="Daniel R."/>
        </authorList>
    </citation>
    <scope>NUCLEOTIDE SEQUENCE [LARGE SCALE GENOMIC DNA]</scope>
    <source>
        <strain evidence="10 11">L1-8</strain>
    </source>
</reference>
<keyword evidence="5" id="KW-0119">Carbohydrate metabolism</keyword>
<dbReference type="EC" id="3.2.1.1" evidence="10"/>
<evidence type="ECO:0000256" key="5">
    <source>
        <dbReference type="ARBA" id="ARBA00023277"/>
    </source>
</evidence>
<gene>
    <name evidence="10" type="primary">amyS</name>
    <name evidence="10" type="ORF">CLOSAC_35910</name>
</gene>
<feature type="active site" description="Proton donor" evidence="7">
    <location>
        <position position="336"/>
    </location>
</feature>
<evidence type="ECO:0000256" key="6">
    <source>
        <dbReference type="ARBA" id="ARBA00023295"/>
    </source>
</evidence>
<dbReference type="SUPFAM" id="SSF51445">
    <property type="entry name" value="(Trans)glycosidases"/>
    <property type="match status" value="1"/>
</dbReference>
<comment type="cofactor">
    <cofactor evidence="1">
        <name>Ca(2+)</name>
        <dbReference type="ChEBI" id="CHEBI:29108"/>
    </cofactor>
</comment>
<protein>
    <submittedName>
        <fullName evidence="10">Alpha-amylase</fullName>
        <ecNumber evidence="10">3.2.1.1</ecNumber>
    </submittedName>
</protein>
<dbReference type="SMART" id="SM00642">
    <property type="entry name" value="Aamy"/>
    <property type="match status" value="1"/>
</dbReference>
<evidence type="ECO:0000256" key="1">
    <source>
        <dbReference type="ARBA" id="ARBA00001913"/>
    </source>
</evidence>
<dbReference type="Gene3D" id="2.40.30.140">
    <property type="match status" value="1"/>
</dbReference>
<dbReference type="STRING" id="169679.CSACC_28090"/>
<evidence type="ECO:0000256" key="2">
    <source>
        <dbReference type="ARBA" id="ARBA00008061"/>
    </source>
</evidence>
<dbReference type="Pfam" id="PF00128">
    <property type="entry name" value="Alpha-amylase"/>
    <property type="match status" value="1"/>
</dbReference>
<sequence length="556" mass="65188">MILNFIDRTYNTKIYKNELKEHLNIDRVIKDEIKKSKKNIIEENNIHSRSYNEDFKNHLKAPDFLGNYDQLLENTEINETMMQYFEWYYQSDGSLWKKVKQNVKELGDVGITALWLPPACKSYNGIYDVGYGIYDLFDLGEFNQKGTIRTKYGTKEEYIYAIEEAHKNNIKIYGDVVFNHKAGADNSEIIDARPVSDNNRKMFIGDIRKIRAHTIFTFPGRMEKYSAYKWTSSDFNGVDFDDISKQHGIFKFEGKEWEKDVDKENGNYDFLMFANLDMNNTYVVEELKRWGRWYINQTNVDGFRLDAIKHIKFTFFKEWLKDMRKYSDKKLFAVGEYWTPDVNNLKDYMNECGNCMSLFDVPLHYNFYCASNSLGNFDMRKLTDNTFLKANPSQAVTFVDNHDTQPGQSLESWVQPWFKPLAYTFILTRKEGYPCVFYGDYYGIPEKNFKGIKDKLDIILKVRKYNAYGIQHDYIDDNAIIGWTREGDFKHKNSGLAALITVALGGVKKMYVGNQHAYEVWMDITGQIDDKVIVDESGQGVFRVMDGSYSIWVNEE</sequence>
<evidence type="ECO:0000256" key="8">
    <source>
        <dbReference type="PIRSR" id="PIRSR001021-2"/>
    </source>
</evidence>
<dbReference type="AlphaFoldDB" id="A0A1S8MYR5"/>
<dbReference type="GO" id="GO:0004556">
    <property type="term" value="F:alpha-amylase activity"/>
    <property type="evidence" value="ECO:0007669"/>
    <property type="project" value="UniProtKB-EC"/>
</dbReference>
<evidence type="ECO:0000313" key="10">
    <source>
        <dbReference type="EMBL" id="OOM09310.1"/>
    </source>
</evidence>
<keyword evidence="4 10" id="KW-0378">Hydrolase</keyword>
<dbReference type="CDD" id="cd11318">
    <property type="entry name" value="AmyAc_bac_fung_AmyA"/>
    <property type="match status" value="1"/>
</dbReference>
<organism evidence="10 11">
    <name type="scientific">Clostridium saccharobutylicum</name>
    <dbReference type="NCBI Taxonomy" id="169679"/>
    <lineage>
        <taxon>Bacteria</taxon>
        <taxon>Bacillati</taxon>
        <taxon>Bacillota</taxon>
        <taxon>Clostridia</taxon>
        <taxon>Eubacteriales</taxon>
        <taxon>Clostridiaceae</taxon>
        <taxon>Clostridium</taxon>
    </lineage>
</organism>
<keyword evidence="3 8" id="KW-0479">Metal-binding</keyword>
<proteinExistence type="inferred from homology"/>
<evidence type="ECO:0000313" key="11">
    <source>
        <dbReference type="Proteomes" id="UP000191154"/>
    </source>
</evidence>
<keyword evidence="8" id="KW-0106">Calcium</keyword>
<dbReference type="GO" id="GO:0005975">
    <property type="term" value="P:carbohydrate metabolic process"/>
    <property type="evidence" value="ECO:0007669"/>
    <property type="project" value="InterPro"/>
</dbReference>
<accession>A0A1S8MYR5</accession>
<evidence type="ECO:0000259" key="9">
    <source>
        <dbReference type="SMART" id="SM00642"/>
    </source>
</evidence>
<dbReference type="InterPro" id="IPR006047">
    <property type="entry name" value="GH13_cat_dom"/>
</dbReference>
<dbReference type="SUPFAM" id="SSF51011">
    <property type="entry name" value="Glycosyl hydrolase domain"/>
    <property type="match status" value="1"/>
</dbReference>
<dbReference type="InterPro" id="IPR017853">
    <property type="entry name" value="GH"/>
</dbReference>
<comment type="similarity">
    <text evidence="2">Belongs to the glycosyl hydrolase 13 family.</text>
</comment>
<dbReference type="InterPro" id="IPR013776">
    <property type="entry name" value="A-amylase_thermo"/>
</dbReference>
<dbReference type="GO" id="GO:0005509">
    <property type="term" value="F:calcium ion binding"/>
    <property type="evidence" value="ECO:0007669"/>
    <property type="project" value="InterPro"/>
</dbReference>
<dbReference type="Gene3D" id="3.20.20.80">
    <property type="entry name" value="Glycosidases"/>
    <property type="match status" value="1"/>
</dbReference>
<dbReference type="PANTHER" id="PTHR43447">
    <property type="entry name" value="ALPHA-AMYLASE"/>
    <property type="match status" value="1"/>
</dbReference>
<feature type="binding site" evidence="8">
    <location>
        <position position="310"/>
    </location>
    <ligand>
        <name>Ca(2+)</name>
        <dbReference type="ChEBI" id="CHEBI:29108"/>
        <label>1</label>
    </ligand>
</feature>
<evidence type="ECO:0000256" key="7">
    <source>
        <dbReference type="PIRSR" id="PIRSR001021-1"/>
    </source>
</evidence>
<dbReference type="PIRSF" id="PIRSF001021">
    <property type="entry name" value="Alph-amls_thrmst"/>
    <property type="match status" value="1"/>
</dbReference>
<dbReference type="NCBIfam" id="NF006968">
    <property type="entry name" value="PRK09441.1-1"/>
    <property type="match status" value="1"/>
</dbReference>
<feature type="binding site" evidence="8">
    <location>
        <position position="375"/>
    </location>
    <ligand>
        <name>Ca(2+)</name>
        <dbReference type="ChEBI" id="CHEBI:29108"/>
        <label>3</label>
    </ligand>
</feature>
<dbReference type="InterPro" id="IPR013780">
    <property type="entry name" value="Glyco_hydro_b"/>
</dbReference>
<comment type="caution">
    <text evidence="10">The sequence shown here is derived from an EMBL/GenBank/DDBJ whole genome shotgun (WGS) entry which is preliminary data.</text>
</comment>
<dbReference type="NCBIfam" id="NF006969">
    <property type="entry name" value="PRK09441.1-2"/>
    <property type="match status" value="1"/>
</dbReference>
<feature type="binding site" evidence="8">
    <location>
        <position position="277"/>
    </location>
    <ligand>
        <name>Ca(2+)</name>
        <dbReference type="ChEBI" id="CHEBI:29108"/>
        <label>2</label>
    </ligand>
</feature>
<evidence type="ECO:0000256" key="3">
    <source>
        <dbReference type="ARBA" id="ARBA00022723"/>
    </source>
</evidence>
<feature type="binding site" evidence="8">
    <location>
        <position position="179"/>
    </location>
    <ligand>
        <name>Ca(2+)</name>
        <dbReference type="ChEBI" id="CHEBI:29108"/>
        <label>1</label>
    </ligand>
</feature>
<evidence type="ECO:0000256" key="4">
    <source>
        <dbReference type="ARBA" id="ARBA00022801"/>
    </source>
</evidence>
<name>A0A1S8MYR5_CLOSA</name>
<dbReference type="Proteomes" id="UP000191154">
    <property type="component" value="Unassembled WGS sequence"/>
</dbReference>
<dbReference type="RefSeq" id="WP_077866628.1">
    <property type="nucleotide sequence ID" value="NZ_LZYZ01000007.1"/>
</dbReference>
<feature type="binding site" evidence="8">
    <location>
        <position position="269"/>
    </location>
    <ligand>
        <name>Ca(2+)</name>
        <dbReference type="ChEBI" id="CHEBI:29108"/>
        <label>1</label>
    </ligand>
</feature>
<keyword evidence="6 10" id="KW-0326">Glycosidase</keyword>
<feature type="domain" description="Glycosyl hydrolase family 13 catalytic" evidence="9">
    <location>
        <begin position="79"/>
        <end position="463"/>
    </location>
</feature>
<dbReference type="Gene3D" id="2.60.40.1180">
    <property type="entry name" value="Golgi alpha-mannosidase II"/>
    <property type="match status" value="1"/>
</dbReference>